<dbReference type="EMBL" id="FTOH01000004">
    <property type="protein sequence ID" value="SIS76821.1"/>
    <property type="molecule type" value="Genomic_DNA"/>
</dbReference>
<gene>
    <name evidence="2" type="ORF">SAMN05421686_104195</name>
</gene>
<feature type="transmembrane region" description="Helical" evidence="1">
    <location>
        <begin position="6"/>
        <end position="29"/>
    </location>
</feature>
<dbReference type="Proteomes" id="UP000185639">
    <property type="component" value="Unassembled WGS sequence"/>
</dbReference>
<organism evidence="2 3">
    <name type="scientific">Thalassolituus maritimus</name>
    <dbReference type="NCBI Taxonomy" id="484498"/>
    <lineage>
        <taxon>Bacteria</taxon>
        <taxon>Pseudomonadati</taxon>
        <taxon>Pseudomonadota</taxon>
        <taxon>Gammaproteobacteria</taxon>
        <taxon>Oceanospirillales</taxon>
        <taxon>Oceanospirillaceae</taxon>
        <taxon>Thalassolituus</taxon>
    </lineage>
</organism>
<dbReference type="RefSeq" id="WP_076515050.1">
    <property type="nucleotide sequence ID" value="NZ_FTOH01000004.1"/>
</dbReference>
<dbReference type="OrthoDB" id="6884658at2"/>
<proteinExistence type="predicted"/>
<evidence type="ECO:0000313" key="3">
    <source>
        <dbReference type="Proteomes" id="UP000185639"/>
    </source>
</evidence>
<feature type="transmembrane region" description="Helical" evidence="1">
    <location>
        <begin position="49"/>
        <end position="71"/>
    </location>
</feature>
<sequence length="144" mass="15761">MNIFLFIHLIALGIWAGCVLTEVMLELVLEKLPPESSNLARLHAMIDRFVEIPAILLVAITGGMLLQSAYWDTLLQVKVGLGVTAVFLNTVAAFTVQRRYQSLLSGNEQGYDFWNLWHERTGIGCVLSITGAIVVGGYRLVGAG</sequence>
<evidence type="ECO:0000313" key="2">
    <source>
        <dbReference type="EMBL" id="SIS76821.1"/>
    </source>
</evidence>
<dbReference type="AlphaFoldDB" id="A0A1N7LSZ2"/>
<reference evidence="3" key="1">
    <citation type="submission" date="2017-01" db="EMBL/GenBank/DDBJ databases">
        <authorList>
            <person name="Varghese N."/>
            <person name="Submissions S."/>
        </authorList>
    </citation>
    <scope>NUCLEOTIDE SEQUENCE [LARGE SCALE GENOMIC DNA]</scope>
    <source>
        <strain evidence="3">DSM 24913</strain>
    </source>
</reference>
<accession>A0A1N7LSZ2</accession>
<keyword evidence="1" id="KW-1133">Transmembrane helix</keyword>
<dbReference type="STRING" id="484498.SAMN05421686_104195"/>
<keyword evidence="3" id="KW-1185">Reference proteome</keyword>
<evidence type="ECO:0000256" key="1">
    <source>
        <dbReference type="SAM" id="Phobius"/>
    </source>
</evidence>
<evidence type="ECO:0008006" key="4">
    <source>
        <dbReference type="Google" id="ProtNLM"/>
    </source>
</evidence>
<keyword evidence="1" id="KW-0812">Transmembrane</keyword>
<keyword evidence="1" id="KW-0472">Membrane</keyword>
<name>A0A1N7LSZ2_9GAMM</name>
<feature type="transmembrane region" description="Helical" evidence="1">
    <location>
        <begin position="77"/>
        <end position="96"/>
    </location>
</feature>
<protein>
    <recommendedName>
        <fullName evidence="4">Copper resistance protein D</fullName>
    </recommendedName>
</protein>